<proteinExistence type="predicted"/>
<keyword evidence="2" id="KW-1185">Reference proteome</keyword>
<protein>
    <submittedName>
        <fullName evidence="1">Uncharacterized protein</fullName>
    </submittedName>
</protein>
<reference evidence="2" key="2">
    <citation type="submission" date="2015-01" db="EMBL/GenBank/DDBJ databases">
        <title>Evolutionary Origins and Diversification of the Mycorrhizal Mutualists.</title>
        <authorList>
            <consortium name="DOE Joint Genome Institute"/>
            <consortium name="Mycorrhizal Genomics Consortium"/>
            <person name="Kohler A."/>
            <person name="Kuo A."/>
            <person name="Nagy L.G."/>
            <person name="Floudas D."/>
            <person name="Copeland A."/>
            <person name="Barry K.W."/>
            <person name="Cichocki N."/>
            <person name="Veneault-Fourrey C."/>
            <person name="LaButti K."/>
            <person name="Lindquist E.A."/>
            <person name="Lipzen A."/>
            <person name="Lundell T."/>
            <person name="Morin E."/>
            <person name="Murat C."/>
            <person name="Riley R."/>
            <person name="Ohm R."/>
            <person name="Sun H."/>
            <person name="Tunlid A."/>
            <person name="Henrissat B."/>
            <person name="Grigoriev I.V."/>
            <person name="Hibbett D.S."/>
            <person name="Martin F."/>
        </authorList>
    </citation>
    <scope>NUCLEOTIDE SEQUENCE [LARGE SCALE GENOMIC DNA]</scope>
    <source>
        <strain evidence="2">Foug A</strain>
    </source>
</reference>
<reference evidence="1 2" key="1">
    <citation type="submission" date="2014-04" db="EMBL/GenBank/DDBJ databases">
        <authorList>
            <consortium name="DOE Joint Genome Institute"/>
            <person name="Kuo A."/>
            <person name="Kohler A."/>
            <person name="Nagy L.G."/>
            <person name="Floudas D."/>
            <person name="Copeland A."/>
            <person name="Barry K.W."/>
            <person name="Cichocki N."/>
            <person name="Veneault-Fourrey C."/>
            <person name="LaButti K."/>
            <person name="Lindquist E.A."/>
            <person name="Lipzen A."/>
            <person name="Lundell T."/>
            <person name="Morin E."/>
            <person name="Murat C."/>
            <person name="Sun H."/>
            <person name="Tunlid A."/>
            <person name="Henrissat B."/>
            <person name="Grigoriev I.V."/>
            <person name="Hibbett D.S."/>
            <person name="Martin F."/>
            <person name="Nordberg H.P."/>
            <person name="Cantor M.N."/>
            <person name="Hua S.X."/>
        </authorList>
    </citation>
    <scope>NUCLEOTIDE SEQUENCE [LARGE SCALE GENOMIC DNA]</scope>
    <source>
        <strain evidence="1 2">Foug A</strain>
    </source>
</reference>
<gene>
    <name evidence="1" type="ORF">SCLCIDRAFT_655202</name>
</gene>
<evidence type="ECO:0000313" key="1">
    <source>
        <dbReference type="EMBL" id="KIM51264.1"/>
    </source>
</evidence>
<dbReference type="HOGENOM" id="CLU_2442159_0_0_1"/>
<sequence>MCAIASCLIFSSQAKGFGSQHKHHSSHCPVYTNSMAPNRQLRKTVGISGWPNAPGAKLVPAHCDLKGTSVVFPLTAPREAGMFAGGVITS</sequence>
<dbReference type="InParanoid" id="A0A0C3D4C2"/>
<organism evidence="1 2">
    <name type="scientific">Scleroderma citrinum Foug A</name>
    <dbReference type="NCBI Taxonomy" id="1036808"/>
    <lineage>
        <taxon>Eukaryota</taxon>
        <taxon>Fungi</taxon>
        <taxon>Dikarya</taxon>
        <taxon>Basidiomycota</taxon>
        <taxon>Agaricomycotina</taxon>
        <taxon>Agaricomycetes</taxon>
        <taxon>Agaricomycetidae</taxon>
        <taxon>Boletales</taxon>
        <taxon>Sclerodermatineae</taxon>
        <taxon>Sclerodermataceae</taxon>
        <taxon>Scleroderma</taxon>
    </lineage>
</organism>
<dbReference type="AlphaFoldDB" id="A0A0C3D4C2"/>
<evidence type="ECO:0000313" key="2">
    <source>
        <dbReference type="Proteomes" id="UP000053989"/>
    </source>
</evidence>
<accession>A0A0C3D4C2</accession>
<dbReference type="Proteomes" id="UP000053989">
    <property type="component" value="Unassembled WGS sequence"/>
</dbReference>
<name>A0A0C3D4C2_9AGAM</name>
<dbReference type="EMBL" id="KN822271">
    <property type="protein sequence ID" value="KIM51264.1"/>
    <property type="molecule type" value="Genomic_DNA"/>
</dbReference>